<dbReference type="SUPFAM" id="SSF56281">
    <property type="entry name" value="Metallo-hydrolase/oxidoreductase"/>
    <property type="match status" value="1"/>
</dbReference>
<organism evidence="2">
    <name type="scientific">bioreactor metagenome</name>
    <dbReference type="NCBI Taxonomy" id="1076179"/>
    <lineage>
        <taxon>unclassified sequences</taxon>
        <taxon>metagenomes</taxon>
        <taxon>ecological metagenomes</taxon>
    </lineage>
</organism>
<dbReference type="InterPro" id="IPR050855">
    <property type="entry name" value="NDM-1-like"/>
</dbReference>
<dbReference type="InterPro" id="IPR001279">
    <property type="entry name" value="Metallo-B-lactamas"/>
</dbReference>
<gene>
    <name evidence="2" type="ORF">SDC9_171339</name>
</gene>
<dbReference type="EMBL" id="VSSQ01072597">
    <property type="protein sequence ID" value="MPN23946.1"/>
    <property type="molecule type" value="Genomic_DNA"/>
</dbReference>
<protein>
    <recommendedName>
        <fullName evidence="1">Metallo-beta-lactamase domain-containing protein</fullName>
    </recommendedName>
</protein>
<comment type="caution">
    <text evidence="2">The sequence shown here is derived from an EMBL/GenBank/DDBJ whole genome shotgun (WGS) entry which is preliminary data.</text>
</comment>
<evidence type="ECO:0000313" key="2">
    <source>
        <dbReference type="EMBL" id="MPN23946.1"/>
    </source>
</evidence>
<dbReference type="Gene3D" id="3.60.15.10">
    <property type="entry name" value="Ribonuclease Z/Hydroxyacylglutathione hydrolase-like"/>
    <property type="match status" value="1"/>
</dbReference>
<dbReference type="PANTHER" id="PTHR42951:SF22">
    <property type="entry name" value="METALLO BETA-LACTAMASE SUPERFAMILY LIPOPROTEIN"/>
    <property type="match status" value="1"/>
</dbReference>
<reference evidence="2" key="1">
    <citation type="submission" date="2019-08" db="EMBL/GenBank/DDBJ databases">
        <authorList>
            <person name="Kucharzyk K."/>
            <person name="Murdoch R.W."/>
            <person name="Higgins S."/>
            <person name="Loffler F."/>
        </authorList>
    </citation>
    <scope>NUCLEOTIDE SEQUENCE</scope>
</reference>
<dbReference type="PANTHER" id="PTHR42951">
    <property type="entry name" value="METALLO-BETA-LACTAMASE DOMAIN-CONTAINING"/>
    <property type="match status" value="1"/>
</dbReference>
<dbReference type="SMART" id="SM00849">
    <property type="entry name" value="Lactamase_B"/>
    <property type="match status" value="1"/>
</dbReference>
<sequence length="248" mass="26994">MFDTPDGLLLIDTGYGEGNLREVVESITSLPVLVVNTHGHFDHSGGNGWWTDVFIAPEGAAATKQPFSPQQEEWYAAKPHRDYTIHPLHDGDVFTLGGGRTVEVLAIPAHHESSIALLDHGSRVLFTGDELEAGQVLLFVRAQNRPLAGVVAAHRANLQKLAARRAQYDFICPAHNGVMLQPDVYLNDFMALDDALLAGTAVPQPDTAGFGFAPSSKEAGFFERFGPLQRVQHGQASLVYQQEQEAET</sequence>
<accession>A0A645GCT7</accession>
<dbReference type="AlphaFoldDB" id="A0A645GCT7"/>
<dbReference type="InterPro" id="IPR036866">
    <property type="entry name" value="RibonucZ/Hydroxyglut_hydro"/>
</dbReference>
<dbReference type="Pfam" id="PF00753">
    <property type="entry name" value="Lactamase_B"/>
    <property type="match status" value="1"/>
</dbReference>
<evidence type="ECO:0000259" key="1">
    <source>
        <dbReference type="SMART" id="SM00849"/>
    </source>
</evidence>
<name>A0A645GCT7_9ZZZZ</name>
<feature type="domain" description="Metallo-beta-lactamase" evidence="1">
    <location>
        <begin position="1"/>
        <end position="175"/>
    </location>
</feature>
<proteinExistence type="predicted"/>